<dbReference type="InterPro" id="IPR001611">
    <property type="entry name" value="Leu-rich_rpt"/>
</dbReference>
<sequence length="584" mass="64499">MQCSLDRTLDGVLHVVLRPNLSLANLQVAIDGLATIPRRHASHSVHLSQPLTAFSLDLWTALIPALARVLAHCPHIDWDLSGGKIPPLEFLVSLYVQSLDHRHGSPSRLSVAVGGDKLLGADVLALERLRPLLHGLRVRHYKHVSPSLLGVVGRLDQLVHLDLSRFFTVRHPLLFDAFLTLLAPFRACSLPRLTHLSLHDNAFSKADVTALASTLRYHPTLQHLSLAFAMPTMDIDMGRWLAFALLQSPHNATLTSLNLSGLPFQHDVLDAMAHFQLASFVASTTTDIEAATAMRQCSITSSIATGLHHITHPTDGHRTIAEVVAWQQTLACVVLPRQGFVWLDQQLVHGAIDAPAPPRRLGLCELIFDDLKPAGLLLPLLDMLPTRDRLDRLRLRRYGLTGPELHELLVRCPGLLELDLKACQLTDISSLVQMWREASHPLQRLHLAKNLIGATGAVHLAGALSWSHLTDLDISKNLIGDIGITALHEALQDNQTLVRLTVDTAAASGAEKAFLDHHVDEPLYVTRLPVDVKYLFVGMLHQKHKCMAVDTQQSLWHQVLDPSLIARIFEFAATLVTRRVRVVA</sequence>
<dbReference type="EMBL" id="CAADRA010006404">
    <property type="protein sequence ID" value="VFT95060.1"/>
    <property type="molecule type" value="Genomic_DNA"/>
</dbReference>
<dbReference type="PANTHER" id="PTHR24113">
    <property type="entry name" value="RAN GTPASE-ACTIVATING PROTEIN 1"/>
    <property type="match status" value="1"/>
</dbReference>
<evidence type="ECO:0000313" key="8">
    <source>
        <dbReference type="Proteomes" id="UP000332933"/>
    </source>
</evidence>
<keyword evidence="1" id="KW-0343">GTPase activation</keyword>
<dbReference type="GO" id="GO:0005096">
    <property type="term" value="F:GTPase activator activity"/>
    <property type="evidence" value="ECO:0007669"/>
    <property type="project" value="UniProtKB-KW"/>
</dbReference>
<proteinExistence type="predicted"/>
<accession>A0A485L9T2</accession>
<evidence type="ECO:0000256" key="1">
    <source>
        <dbReference type="ARBA" id="ARBA00022468"/>
    </source>
</evidence>
<dbReference type="SMART" id="SM00368">
    <property type="entry name" value="LRR_RI"/>
    <property type="match status" value="3"/>
</dbReference>
<dbReference type="PANTHER" id="PTHR24113:SF12">
    <property type="entry name" value="RAN GTPASE-ACTIVATING PROTEIN 1"/>
    <property type="match status" value="1"/>
</dbReference>
<organism evidence="7 8">
    <name type="scientific">Aphanomyces stellatus</name>
    <dbReference type="NCBI Taxonomy" id="120398"/>
    <lineage>
        <taxon>Eukaryota</taxon>
        <taxon>Sar</taxon>
        <taxon>Stramenopiles</taxon>
        <taxon>Oomycota</taxon>
        <taxon>Saprolegniomycetes</taxon>
        <taxon>Saprolegniales</taxon>
        <taxon>Verrucalvaceae</taxon>
        <taxon>Aphanomyces</taxon>
    </lineage>
</organism>
<evidence type="ECO:0000313" key="7">
    <source>
        <dbReference type="EMBL" id="VFT95060.1"/>
    </source>
</evidence>
<dbReference type="GO" id="GO:0006913">
    <property type="term" value="P:nucleocytoplasmic transport"/>
    <property type="evidence" value="ECO:0007669"/>
    <property type="project" value="TreeGrafter"/>
</dbReference>
<name>A0A485L9T2_9STRA</name>
<dbReference type="EMBL" id="CAADRA010001760">
    <property type="protein sequence ID" value="VFT82451.1"/>
    <property type="molecule type" value="Genomic_DNA"/>
</dbReference>
<keyword evidence="2" id="KW-0433">Leucine-rich repeat</keyword>
<evidence type="ECO:0000313" key="4">
    <source>
        <dbReference type="EMBL" id="KAF0690298.1"/>
    </source>
</evidence>
<keyword evidence="8" id="KW-1185">Reference proteome</keyword>
<dbReference type="SUPFAM" id="SSF52047">
    <property type="entry name" value="RNI-like"/>
    <property type="match status" value="1"/>
</dbReference>
<reference evidence="7 8" key="1">
    <citation type="submission" date="2019-03" db="EMBL/GenBank/DDBJ databases">
        <authorList>
            <person name="Gaulin E."/>
            <person name="Dumas B."/>
        </authorList>
    </citation>
    <scope>NUCLEOTIDE SEQUENCE [LARGE SCALE GENOMIC DNA]</scope>
    <source>
        <strain evidence="7">CBS 568.67</strain>
    </source>
</reference>
<evidence type="ECO:0000313" key="5">
    <source>
        <dbReference type="EMBL" id="KAF0711094.1"/>
    </source>
</evidence>
<dbReference type="GO" id="GO:0031267">
    <property type="term" value="F:small GTPase binding"/>
    <property type="evidence" value="ECO:0007669"/>
    <property type="project" value="TreeGrafter"/>
</dbReference>
<reference evidence="4" key="2">
    <citation type="submission" date="2019-06" db="EMBL/GenBank/DDBJ databases">
        <title>Genomics analysis of Aphanomyces spp. identifies a new class of oomycete effector associated with host adaptation.</title>
        <authorList>
            <person name="Gaulin E."/>
        </authorList>
    </citation>
    <scope>NUCLEOTIDE SEQUENCE</scope>
    <source>
        <strain evidence="4">CBS 578.67</strain>
    </source>
</reference>
<evidence type="ECO:0000256" key="2">
    <source>
        <dbReference type="ARBA" id="ARBA00022614"/>
    </source>
</evidence>
<keyword evidence="3" id="KW-0677">Repeat</keyword>
<dbReference type="EMBL" id="VJMH01001759">
    <property type="protein sequence ID" value="KAF0711094.1"/>
    <property type="molecule type" value="Genomic_DNA"/>
</dbReference>
<dbReference type="Proteomes" id="UP000332933">
    <property type="component" value="Unassembled WGS sequence"/>
</dbReference>
<gene>
    <name evidence="7" type="primary">Aste57867_18324</name>
    <name evidence="6" type="synonym">Aste57867_5393</name>
    <name evidence="5" type="ORF">As57867_005380</name>
    <name evidence="4" type="ORF">As57867_018262</name>
    <name evidence="7" type="ORF">ASTE57867_18324</name>
    <name evidence="6" type="ORF">ASTE57867_5393</name>
</gene>
<dbReference type="EMBL" id="VJMH01006383">
    <property type="protein sequence ID" value="KAF0690298.1"/>
    <property type="molecule type" value="Genomic_DNA"/>
</dbReference>
<protein>
    <submittedName>
        <fullName evidence="7">Aste57867_18324 protein</fullName>
    </submittedName>
    <submittedName>
        <fullName evidence="6">Aste57867_5393 protein</fullName>
    </submittedName>
</protein>
<dbReference type="GO" id="GO:0048471">
    <property type="term" value="C:perinuclear region of cytoplasm"/>
    <property type="evidence" value="ECO:0007669"/>
    <property type="project" value="TreeGrafter"/>
</dbReference>
<dbReference type="Pfam" id="PF13516">
    <property type="entry name" value="LRR_6"/>
    <property type="match status" value="1"/>
</dbReference>
<dbReference type="AlphaFoldDB" id="A0A485L9T2"/>
<dbReference type="GO" id="GO:0005829">
    <property type="term" value="C:cytosol"/>
    <property type="evidence" value="ECO:0007669"/>
    <property type="project" value="TreeGrafter"/>
</dbReference>
<dbReference type="InterPro" id="IPR032675">
    <property type="entry name" value="LRR_dom_sf"/>
</dbReference>
<evidence type="ECO:0000313" key="6">
    <source>
        <dbReference type="EMBL" id="VFT82451.1"/>
    </source>
</evidence>
<dbReference type="OrthoDB" id="120976at2759"/>
<evidence type="ECO:0000256" key="3">
    <source>
        <dbReference type="ARBA" id="ARBA00022737"/>
    </source>
</evidence>
<dbReference type="InterPro" id="IPR027038">
    <property type="entry name" value="RanGap"/>
</dbReference>
<dbReference type="Gene3D" id="3.80.10.10">
    <property type="entry name" value="Ribonuclease Inhibitor"/>
    <property type="match status" value="2"/>
</dbReference>
<dbReference type="GO" id="GO:0005634">
    <property type="term" value="C:nucleus"/>
    <property type="evidence" value="ECO:0007669"/>
    <property type="project" value="TreeGrafter"/>
</dbReference>